<dbReference type="EMBL" id="JAEPCM010000839">
    <property type="protein sequence ID" value="MCG7949006.1"/>
    <property type="molecule type" value="Genomic_DNA"/>
</dbReference>
<comment type="caution">
    <text evidence="2">The sequence shown here is derived from an EMBL/GenBank/DDBJ whole genome shotgun (WGS) entry which is preliminary data.</text>
</comment>
<dbReference type="GO" id="GO:0043683">
    <property type="term" value="P:type IV pilus assembly"/>
    <property type="evidence" value="ECO:0007669"/>
    <property type="project" value="InterPro"/>
</dbReference>
<accession>A0A9E4T6G5</accession>
<dbReference type="Proteomes" id="UP000886667">
    <property type="component" value="Unassembled WGS sequence"/>
</dbReference>
<organism evidence="2 3">
    <name type="scientific">Candidatus Thiodiazotropha taylori</name>
    <dbReference type="NCBI Taxonomy" id="2792791"/>
    <lineage>
        <taxon>Bacteria</taxon>
        <taxon>Pseudomonadati</taxon>
        <taxon>Pseudomonadota</taxon>
        <taxon>Gammaproteobacteria</taxon>
        <taxon>Chromatiales</taxon>
        <taxon>Sedimenticolaceae</taxon>
        <taxon>Candidatus Thiodiazotropha</taxon>
    </lineage>
</organism>
<dbReference type="Pfam" id="PF16074">
    <property type="entry name" value="PilW"/>
    <property type="match status" value="1"/>
</dbReference>
<gene>
    <name evidence="2" type="ORF">JAZ07_21940</name>
</gene>
<name>A0A9E4T6G5_9GAMM</name>
<reference evidence="2" key="1">
    <citation type="journal article" date="2021" name="Proc. Natl. Acad. Sci. U.S.A.">
        <title>Global biogeography of chemosynthetic symbionts reveals both localized and globally distributed symbiont groups. .</title>
        <authorList>
            <person name="Osvatic J.T."/>
            <person name="Wilkins L.G.E."/>
            <person name="Leibrecht L."/>
            <person name="Leray M."/>
            <person name="Zauner S."/>
            <person name="Polzin J."/>
            <person name="Camacho Y."/>
            <person name="Gros O."/>
            <person name="van Gils J.A."/>
            <person name="Eisen J.A."/>
            <person name="Petersen J.M."/>
            <person name="Yuen B."/>
        </authorList>
    </citation>
    <scope>NUCLEOTIDE SEQUENCE</scope>
    <source>
        <strain evidence="2">MAGclacostrist064TRANS</strain>
    </source>
</reference>
<protein>
    <submittedName>
        <fullName evidence="2">PilW family protein</fullName>
    </submittedName>
</protein>
<feature type="transmembrane region" description="Helical" evidence="1">
    <location>
        <begin position="12"/>
        <end position="35"/>
    </location>
</feature>
<dbReference type="InterPro" id="IPR032092">
    <property type="entry name" value="PilW"/>
</dbReference>
<keyword evidence="1" id="KW-0812">Transmembrane</keyword>
<dbReference type="AlphaFoldDB" id="A0A9E4T6G5"/>
<evidence type="ECO:0000313" key="3">
    <source>
        <dbReference type="Proteomes" id="UP000886667"/>
    </source>
</evidence>
<keyword evidence="1" id="KW-0472">Membrane</keyword>
<sequence length="277" mass="29801">MSKAIHRQAGFSIISLMIASAIGVFLIGGAGKIYLDSKNAFNARSAIAAASEGARFAVQDFRRYLVMAGRGVREQNDNADVYEAAADNNLRTFPAVDPDNTAAATSTGIIDIDSNNSSAVAVRYTEGPSPCGQAGTINTTHTVRFYRNDQFQLVCQDIETVGGALDIANAFEREMVSGVITMRALYGVDTDADGVANQYLTATEVTNANLWVNVVTIRIGLVTSSDTQELPYTYQPATEDELRVMGMAMSAPNTSQSFKTANVTIMLRNLNTTVQRQ</sequence>
<keyword evidence="1" id="KW-1133">Transmembrane helix</keyword>
<evidence type="ECO:0000313" key="2">
    <source>
        <dbReference type="EMBL" id="MCG7949006.1"/>
    </source>
</evidence>
<evidence type="ECO:0000256" key="1">
    <source>
        <dbReference type="SAM" id="Phobius"/>
    </source>
</evidence>
<proteinExistence type="predicted"/>